<keyword evidence="4" id="KW-0788">Thiol protease</keyword>
<dbReference type="PRINTS" id="PR00705">
    <property type="entry name" value="PAPAIN"/>
</dbReference>
<dbReference type="PROSITE" id="PS00139">
    <property type="entry name" value="THIOL_PROTEASE_CYS"/>
    <property type="match status" value="1"/>
</dbReference>
<dbReference type="AlphaFoldDB" id="A0AA88XXT2"/>
<dbReference type="InterPro" id="IPR013128">
    <property type="entry name" value="Peptidase_C1A"/>
</dbReference>
<organism evidence="6 7">
    <name type="scientific">Pinctada imbricata</name>
    <name type="common">Atlantic pearl-oyster</name>
    <name type="synonym">Pinctada martensii</name>
    <dbReference type="NCBI Taxonomy" id="66713"/>
    <lineage>
        <taxon>Eukaryota</taxon>
        <taxon>Metazoa</taxon>
        <taxon>Spiralia</taxon>
        <taxon>Lophotrochozoa</taxon>
        <taxon>Mollusca</taxon>
        <taxon>Bivalvia</taxon>
        <taxon>Autobranchia</taxon>
        <taxon>Pteriomorphia</taxon>
        <taxon>Pterioida</taxon>
        <taxon>Pterioidea</taxon>
        <taxon>Pteriidae</taxon>
        <taxon>Pinctada</taxon>
    </lineage>
</organism>
<keyword evidence="3" id="KW-0378">Hydrolase</keyword>
<dbReference type="SUPFAM" id="SSF54001">
    <property type="entry name" value="Cysteine proteinases"/>
    <property type="match status" value="1"/>
</dbReference>
<dbReference type="CDD" id="cd02248">
    <property type="entry name" value="Peptidase_C1A"/>
    <property type="match status" value="1"/>
</dbReference>
<keyword evidence="2" id="KW-0645">Protease</keyword>
<name>A0AA88XXT2_PINIB</name>
<dbReference type="Gene3D" id="3.90.70.10">
    <property type="entry name" value="Cysteine proteinases"/>
    <property type="match status" value="1"/>
</dbReference>
<protein>
    <recommendedName>
        <fullName evidence="5">Peptidase C1A papain C-terminal domain-containing protein</fullName>
    </recommendedName>
</protein>
<comment type="similarity">
    <text evidence="1">Belongs to the peptidase C1 family.</text>
</comment>
<dbReference type="InterPro" id="IPR000169">
    <property type="entry name" value="Pept_cys_AS"/>
</dbReference>
<sequence>MTHEEFIKAMTGFSPSRQKKHDHTKYNDEMTADLPDSVDWRAKGCVGPVGNQNACGSCWAFTATGPLEGIHCKQTGKLIVLSVQQLMDCSSKQGNHGCEGGMMDASYKYVEEIGGLVPDKDYPYISKEDKCKVNKTFLAVTDSGYKDIAHGDEMALQAAVANVGPIAAAVDATQRSFQLYKSGVYDEPKCNNKNVDHSLVIVGYGTVKGKQFYNAKNSWGTSWGDEGYIMLSRNKNNQCGVANMASYPTGVRASK</sequence>
<evidence type="ECO:0000259" key="5">
    <source>
        <dbReference type="SMART" id="SM00645"/>
    </source>
</evidence>
<dbReference type="PANTHER" id="PTHR12411">
    <property type="entry name" value="CYSTEINE PROTEASE FAMILY C1-RELATED"/>
    <property type="match status" value="1"/>
</dbReference>
<dbReference type="GO" id="GO:0006508">
    <property type="term" value="P:proteolysis"/>
    <property type="evidence" value="ECO:0007669"/>
    <property type="project" value="UniProtKB-KW"/>
</dbReference>
<proteinExistence type="inferred from homology"/>
<evidence type="ECO:0000256" key="3">
    <source>
        <dbReference type="ARBA" id="ARBA00022801"/>
    </source>
</evidence>
<comment type="caution">
    <text evidence="6">The sequence shown here is derived from an EMBL/GenBank/DDBJ whole genome shotgun (WGS) entry which is preliminary data.</text>
</comment>
<evidence type="ECO:0000313" key="7">
    <source>
        <dbReference type="Proteomes" id="UP001186944"/>
    </source>
</evidence>
<feature type="domain" description="Peptidase C1A papain C-terminal" evidence="5">
    <location>
        <begin position="34"/>
        <end position="249"/>
    </location>
</feature>
<dbReference type="InterPro" id="IPR000668">
    <property type="entry name" value="Peptidase_C1A_C"/>
</dbReference>
<evidence type="ECO:0000256" key="2">
    <source>
        <dbReference type="ARBA" id="ARBA00022670"/>
    </source>
</evidence>
<reference evidence="6" key="1">
    <citation type="submission" date="2019-08" db="EMBL/GenBank/DDBJ databases">
        <title>The improved chromosome-level genome for the pearl oyster Pinctada fucata martensii using PacBio sequencing and Hi-C.</title>
        <authorList>
            <person name="Zheng Z."/>
        </authorList>
    </citation>
    <scope>NUCLEOTIDE SEQUENCE</scope>
    <source>
        <strain evidence="6">ZZ-2019</strain>
        <tissue evidence="6">Adductor muscle</tissue>
    </source>
</reference>
<dbReference type="InterPro" id="IPR025660">
    <property type="entry name" value="Pept_his_AS"/>
</dbReference>
<dbReference type="GO" id="GO:0008234">
    <property type="term" value="F:cysteine-type peptidase activity"/>
    <property type="evidence" value="ECO:0007669"/>
    <property type="project" value="UniProtKB-KW"/>
</dbReference>
<dbReference type="EMBL" id="VSWD01000008">
    <property type="protein sequence ID" value="KAK3094492.1"/>
    <property type="molecule type" value="Genomic_DNA"/>
</dbReference>
<dbReference type="InterPro" id="IPR039417">
    <property type="entry name" value="Peptidase_C1A_papain-like"/>
</dbReference>
<dbReference type="InterPro" id="IPR038765">
    <property type="entry name" value="Papain-like_cys_pep_sf"/>
</dbReference>
<accession>A0AA88XXT2</accession>
<evidence type="ECO:0000313" key="6">
    <source>
        <dbReference type="EMBL" id="KAK3094492.1"/>
    </source>
</evidence>
<dbReference type="FunFam" id="3.90.70.10:FF:000006">
    <property type="entry name" value="Cathepsin S"/>
    <property type="match status" value="1"/>
</dbReference>
<dbReference type="SMART" id="SM00645">
    <property type="entry name" value="Pept_C1"/>
    <property type="match status" value="1"/>
</dbReference>
<dbReference type="Pfam" id="PF00112">
    <property type="entry name" value="Peptidase_C1"/>
    <property type="match status" value="1"/>
</dbReference>
<evidence type="ECO:0000256" key="1">
    <source>
        <dbReference type="ARBA" id="ARBA00008455"/>
    </source>
</evidence>
<dbReference type="PROSITE" id="PS00639">
    <property type="entry name" value="THIOL_PROTEASE_HIS"/>
    <property type="match status" value="1"/>
</dbReference>
<gene>
    <name evidence="6" type="ORF">FSP39_002446</name>
</gene>
<dbReference type="Proteomes" id="UP001186944">
    <property type="component" value="Unassembled WGS sequence"/>
</dbReference>
<keyword evidence="7" id="KW-1185">Reference proteome</keyword>
<evidence type="ECO:0000256" key="4">
    <source>
        <dbReference type="ARBA" id="ARBA00022807"/>
    </source>
</evidence>